<dbReference type="PANTHER" id="PTHR45938">
    <property type="entry name" value="ACP24A4-RELATED"/>
    <property type="match status" value="1"/>
</dbReference>
<keyword evidence="2" id="KW-0964">Secreted</keyword>
<evidence type="ECO:0000256" key="10">
    <source>
        <dbReference type="ARBA" id="ARBA00023180"/>
    </source>
</evidence>
<feature type="domain" description="BPTI/Kunitz inhibitor" evidence="12">
    <location>
        <begin position="675"/>
        <end position="725"/>
    </location>
</feature>
<feature type="domain" description="BPTI/Kunitz inhibitor" evidence="12">
    <location>
        <begin position="1125"/>
        <end position="1175"/>
    </location>
</feature>
<dbReference type="CDD" id="cd00109">
    <property type="entry name" value="Kunitz-type"/>
    <property type="match status" value="8"/>
</dbReference>
<comment type="caution">
    <text evidence="14">The sequence shown here is derived from an EMBL/GenBank/DDBJ whole genome shotgun (WGS) entry which is preliminary data.</text>
</comment>
<dbReference type="Pfam" id="PF00090">
    <property type="entry name" value="TSP_1"/>
    <property type="match status" value="1"/>
</dbReference>
<dbReference type="InterPro" id="IPR010909">
    <property type="entry name" value="PLAC"/>
</dbReference>
<evidence type="ECO:0000313" key="15">
    <source>
        <dbReference type="Proteomes" id="UP000288716"/>
    </source>
</evidence>
<feature type="domain" description="BPTI/Kunitz inhibitor" evidence="12">
    <location>
        <begin position="862"/>
        <end position="912"/>
    </location>
</feature>
<dbReference type="EMBL" id="NCKV01001883">
    <property type="protein sequence ID" value="RWS27622.1"/>
    <property type="molecule type" value="Genomic_DNA"/>
</dbReference>
<feature type="non-terminal residue" evidence="14">
    <location>
        <position position="1"/>
    </location>
</feature>
<feature type="domain" description="BPTI/Kunitz inhibitor" evidence="12">
    <location>
        <begin position="1201"/>
        <end position="1251"/>
    </location>
</feature>
<evidence type="ECO:0000259" key="12">
    <source>
        <dbReference type="PROSITE" id="PS50279"/>
    </source>
</evidence>
<dbReference type="PROSITE" id="PS50092">
    <property type="entry name" value="TSP1"/>
    <property type="match status" value="3"/>
</dbReference>
<name>A0A443SJG3_9ACAR</name>
<dbReference type="InterPro" id="IPR036880">
    <property type="entry name" value="Kunitz_BPTI_sf"/>
</dbReference>
<dbReference type="OrthoDB" id="5950222at2759"/>
<dbReference type="PANTHER" id="PTHR45938:SF11">
    <property type="entry name" value="WAP, KAZAL, IMMUNOGLOBULIN, KUNITZ AND NTR DOMAIN-CONTAINING PROTEIN 2-LIKE"/>
    <property type="match status" value="1"/>
</dbReference>
<feature type="compositionally biased region" description="Polar residues" evidence="11">
    <location>
        <begin position="1111"/>
        <end position="1121"/>
    </location>
</feature>
<dbReference type="GO" id="GO:0048019">
    <property type="term" value="F:receptor antagonist activity"/>
    <property type="evidence" value="ECO:0007669"/>
    <property type="project" value="TreeGrafter"/>
</dbReference>
<evidence type="ECO:0000256" key="9">
    <source>
        <dbReference type="ARBA" id="ARBA00023157"/>
    </source>
</evidence>
<dbReference type="CDD" id="cd22639">
    <property type="entry name" value="Kunitz_papilin_lacunin-like"/>
    <property type="match status" value="1"/>
</dbReference>
<dbReference type="InterPro" id="IPR002223">
    <property type="entry name" value="Kunitz_BPTI"/>
</dbReference>
<keyword evidence="7" id="KW-0722">Serine protease inhibitor</keyword>
<dbReference type="SUPFAM" id="SSF82895">
    <property type="entry name" value="TSP-1 type 1 repeat"/>
    <property type="match status" value="3"/>
</dbReference>
<dbReference type="PROSITE" id="PS50279">
    <property type="entry name" value="BPTI_KUNITZ_2"/>
    <property type="match status" value="10"/>
</dbReference>
<feature type="domain" description="BPTI/Kunitz inhibitor" evidence="12">
    <location>
        <begin position="1048"/>
        <end position="1098"/>
    </location>
</feature>
<comment type="subcellular location">
    <subcellularLocation>
        <location evidence="1">Secreted</location>
        <location evidence="1">Extracellular space</location>
        <location evidence="1">Extracellular matrix</location>
    </subcellularLocation>
</comment>
<dbReference type="GO" id="GO:0005615">
    <property type="term" value="C:extracellular space"/>
    <property type="evidence" value="ECO:0007669"/>
    <property type="project" value="TreeGrafter"/>
</dbReference>
<dbReference type="FunFam" id="4.10.410.10:FF:000017">
    <property type="entry name" value="papilin isoform X2"/>
    <property type="match status" value="1"/>
</dbReference>
<evidence type="ECO:0000259" key="13">
    <source>
        <dbReference type="PROSITE" id="PS50900"/>
    </source>
</evidence>
<sequence length="1310" mass="145259">HCDPTCDEKRVDWLTSEWSDCNVDCGSSIQTRTVVCSTEDGKVRPDEDCHSYHKPNNTRPCEKHAGCDAVWFVSEWSKCSVSCGNGTQTRFVFCGAWDDDQVVTHNDSKCANMEKPVDTMECENDPCDAAWYTAPWQMCTGSCLDGQRNRAVLCIFQGDNECPEASQPLTQEACNTNATNCEDVDVGMMVVGGCSNSTYGCCPDGETDRTENYDNCPPLPTPNGCEQTTFGCCNDEKTAAFGPFKLGCPLMCNNTGCETCTTSEFGCCPDGKTPAEGKNNEGCDENLGVSSDKPFGSPDDCIVDGSGDGSGDIVSCRDNATTMMGENMTTSVPDCMNTEYGCCLDGVSAAQGINYKGCEDMIPCNETEFGCCPDNVTLAKGFDFEGCCTDVDCPESSTMITDCRESKYGCCADNVSIPTGPNGVGCPCNLNPYGCCPDNKTPAQGERYYGCTCREYPHGCCQDNYTPARGPGFDGCICNRMLYGCCPDGVTPASGQNNEGCTCDRTQYGCCPDGKTAARGPRYEGCQCEIMPYGCCADRKTPAQGPDNYGCPCATLPYGCCPDGVTPSTGPRYEGCKCDSTPYGCCPDGVSVSYGPKFEGCPDGPGLDTKLSTEACALPKERGSCRNYVVKWYFDMQYGGCTRFWYGGCDGNANRFQSQDECERICVSPQGTQACLLPKVRGPCEGNTPAWYFDSQAKQCMQFYYGGCLGNKNRFDTREACDAMCMNQDTLDTCDLPEDHGPCRGNHKRFFYDKRERRCKEFIYGGCRGNKNNFKTEQECAETCTSAAPTSACNLPKAEGRCLGNYPRWYYNSQTGACQEFIYTGCDGNNNRFVDKAGCEAACGTSRPQPDPNVHKPQQDTCSLEKSEGTCERYTLMWYFNKEKKRCEQFYYGGCDGNDNRFDSRNKCEERCLSPEREVNVCTLEKEPGNCFNFQERWYFDSEDQQCHRFHFSGCAGNGNNFASFSECESRCGRRTPSTEISPTDMKPERCFQTPDHGPCDKNEILWYYDNRDGVCKQFYYGGCQGNENRFPTRKECETHCWNSQDICKLPRVKGPCSGNFIMWHYNEQSNECEEFQYGGCQGNANRMDSQEACETQCKRKKDQEPPEPTNGVNGHASQTSNEICEQLPNPGPCKAYLPHYYYSSSDKSCRMFIYGGCGGNENRFKTRNECENRCLSRSEESPRPEEEEEVLDERQKEEICREQVDSGSCTESHPRWFYDSHNAVCLPFVYGGCGGNKNNFKARETCEAFCSSVKPMEQTRECIDSPNFSNCALVVKVQYCNNKHYAKFCCRSCLTAGQIDGTQVNELLS</sequence>
<feature type="domain" description="BPTI/Kunitz inhibitor" evidence="12">
    <location>
        <begin position="922"/>
        <end position="972"/>
    </location>
</feature>
<keyword evidence="5" id="KW-0732">Signal</keyword>
<keyword evidence="10" id="KW-0325">Glycoprotein</keyword>
<evidence type="ECO:0000256" key="7">
    <source>
        <dbReference type="ARBA" id="ARBA00022900"/>
    </source>
</evidence>
<dbReference type="SUPFAM" id="SSF57362">
    <property type="entry name" value="BPTI-like"/>
    <property type="match status" value="10"/>
</dbReference>
<evidence type="ECO:0000256" key="2">
    <source>
        <dbReference type="ARBA" id="ARBA00022525"/>
    </source>
</evidence>
<evidence type="ECO:0000256" key="4">
    <source>
        <dbReference type="ARBA" id="ARBA00022690"/>
    </source>
</evidence>
<dbReference type="GO" id="GO:0004867">
    <property type="term" value="F:serine-type endopeptidase inhibitor activity"/>
    <property type="evidence" value="ECO:0007669"/>
    <property type="project" value="UniProtKB-KW"/>
</dbReference>
<keyword evidence="15" id="KW-1185">Reference proteome</keyword>
<feature type="domain" description="BPTI/Kunitz inhibitor" evidence="12">
    <location>
        <begin position="734"/>
        <end position="784"/>
    </location>
</feature>
<reference evidence="14 15" key="1">
    <citation type="journal article" date="2018" name="Gigascience">
        <title>Genomes of trombidid mites reveal novel predicted allergens and laterally-transferred genes associated with secondary metabolism.</title>
        <authorList>
            <person name="Dong X."/>
            <person name="Chaisiri K."/>
            <person name="Xia D."/>
            <person name="Armstrong S.D."/>
            <person name="Fang Y."/>
            <person name="Donnelly M.J."/>
            <person name="Kadowaki T."/>
            <person name="McGarry J.W."/>
            <person name="Darby A.C."/>
            <person name="Makepeace B.L."/>
        </authorList>
    </citation>
    <scope>NUCLEOTIDE SEQUENCE [LARGE SCALE GENOMIC DNA]</scope>
    <source>
        <strain evidence="14">UoL-UT</strain>
    </source>
</reference>
<dbReference type="FunFam" id="4.10.410.10:FF:000020">
    <property type="entry name" value="Collagen, type VI, alpha 3"/>
    <property type="match status" value="7"/>
</dbReference>
<dbReference type="GO" id="GO:0050431">
    <property type="term" value="F:transforming growth factor beta binding"/>
    <property type="evidence" value="ECO:0007669"/>
    <property type="project" value="TreeGrafter"/>
</dbReference>
<evidence type="ECO:0000256" key="1">
    <source>
        <dbReference type="ARBA" id="ARBA00004498"/>
    </source>
</evidence>
<dbReference type="SMART" id="SM00209">
    <property type="entry name" value="TSP1"/>
    <property type="match status" value="3"/>
</dbReference>
<dbReference type="PROSITE" id="PS00280">
    <property type="entry name" value="BPTI_KUNITZ_1"/>
    <property type="match status" value="7"/>
</dbReference>
<evidence type="ECO:0000256" key="11">
    <source>
        <dbReference type="SAM" id="MobiDB-lite"/>
    </source>
</evidence>
<dbReference type="InterPro" id="IPR036383">
    <property type="entry name" value="TSP1_rpt_sf"/>
</dbReference>
<evidence type="ECO:0000256" key="8">
    <source>
        <dbReference type="ARBA" id="ARBA00022974"/>
    </source>
</evidence>
<protein>
    <submittedName>
        <fullName evidence="14">Papilin-like protein</fullName>
    </submittedName>
</protein>
<keyword evidence="3" id="KW-0272">Extracellular matrix</keyword>
<dbReference type="Pfam" id="PF08686">
    <property type="entry name" value="PLAC"/>
    <property type="match status" value="1"/>
</dbReference>
<dbReference type="FunFam" id="2.20.100.10:FF:000005">
    <property type="entry name" value="ADAM metallopeptidase with thrombospondin type 1 motif 9"/>
    <property type="match status" value="1"/>
</dbReference>
<dbReference type="Gene3D" id="2.20.100.10">
    <property type="entry name" value="Thrombospondin type-1 (TSP1) repeat"/>
    <property type="match status" value="2"/>
</dbReference>
<dbReference type="InterPro" id="IPR020901">
    <property type="entry name" value="Prtase_inh_Kunz-CS"/>
</dbReference>
<keyword evidence="8" id="KW-0654">Proteoglycan</keyword>
<feature type="domain" description="BPTI/Kunitz inhibitor" evidence="12">
    <location>
        <begin position="991"/>
        <end position="1041"/>
    </location>
</feature>
<dbReference type="PRINTS" id="PR00759">
    <property type="entry name" value="BASICPTASE"/>
</dbReference>
<evidence type="ECO:0000256" key="6">
    <source>
        <dbReference type="ARBA" id="ARBA00022737"/>
    </source>
</evidence>
<dbReference type="SMART" id="SM00131">
    <property type="entry name" value="KU"/>
    <property type="match status" value="10"/>
</dbReference>
<feature type="domain" description="BPTI/Kunitz inhibitor" evidence="12">
    <location>
        <begin position="616"/>
        <end position="666"/>
    </location>
</feature>
<dbReference type="PROSITE" id="PS50900">
    <property type="entry name" value="PLAC"/>
    <property type="match status" value="1"/>
</dbReference>
<dbReference type="Pfam" id="PF00014">
    <property type="entry name" value="Kunitz_BPTI"/>
    <property type="match status" value="10"/>
</dbReference>
<evidence type="ECO:0000256" key="3">
    <source>
        <dbReference type="ARBA" id="ARBA00022530"/>
    </source>
</evidence>
<dbReference type="InterPro" id="IPR000884">
    <property type="entry name" value="TSP1_rpt"/>
</dbReference>
<evidence type="ECO:0000256" key="5">
    <source>
        <dbReference type="ARBA" id="ARBA00022729"/>
    </source>
</evidence>
<accession>A0A443SJG3</accession>
<feature type="region of interest" description="Disordered" evidence="11">
    <location>
        <begin position="1099"/>
        <end position="1121"/>
    </location>
</feature>
<organism evidence="14 15">
    <name type="scientific">Leptotrombidium deliense</name>
    <dbReference type="NCBI Taxonomy" id="299467"/>
    <lineage>
        <taxon>Eukaryota</taxon>
        <taxon>Metazoa</taxon>
        <taxon>Ecdysozoa</taxon>
        <taxon>Arthropoda</taxon>
        <taxon>Chelicerata</taxon>
        <taxon>Arachnida</taxon>
        <taxon>Acari</taxon>
        <taxon>Acariformes</taxon>
        <taxon>Trombidiformes</taxon>
        <taxon>Prostigmata</taxon>
        <taxon>Anystina</taxon>
        <taxon>Parasitengona</taxon>
        <taxon>Trombiculoidea</taxon>
        <taxon>Trombiculidae</taxon>
        <taxon>Leptotrombidium</taxon>
    </lineage>
</organism>
<dbReference type="Gene3D" id="4.10.410.10">
    <property type="entry name" value="Pancreatic trypsin inhibitor Kunitz domain"/>
    <property type="match status" value="10"/>
</dbReference>
<feature type="domain" description="PLAC" evidence="13">
    <location>
        <begin position="1259"/>
        <end position="1298"/>
    </location>
</feature>
<keyword evidence="4" id="KW-0646">Protease inhibitor</keyword>
<dbReference type="Pfam" id="PF19030">
    <property type="entry name" value="TSP1_ADAMTS"/>
    <property type="match status" value="2"/>
</dbReference>
<feature type="domain" description="BPTI/Kunitz inhibitor" evidence="12">
    <location>
        <begin position="793"/>
        <end position="843"/>
    </location>
</feature>
<dbReference type="VEuPathDB" id="VectorBase:LDEU004419"/>
<keyword evidence="9" id="KW-1015">Disulfide bond</keyword>
<keyword evidence="6" id="KW-0677">Repeat</keyword>
<proteinExistence type="predicted"/>
<evidence type="ECO:0000313" key="14">
    <source>
        <dbReference type="EMBL" id="RWS27622.1"/>
    </source>
</evidence>
<gene>
    <name evidence="14" type="ORF">B4U80_04862</name>
</gene>
<dbReference type="Proteomes" id="UP000288716">
    <property type="component" value="Unassembled WGS sequence"/>
</dbReference>
<dbReference type="STRING" id="299467.A0A443SJG3"/>